<keyword evidence="7" id="KW-1185">Reference proteome</keyword>
<dbReference type="OrthoDB" id="642193at2759"/>
<keyword evidence="4" id="KW-0653">Protein transport</keyword>
<evidence type="ECO:0000313" key="6">
    <source>
        <dbReference type="EMBL" id="CAF2808668.1"/>
    </source>
</evidence>
<keyword evidence="3" id="KW-0268">Exocytosis</keyword>
<dbReference type="AlphaFoldDB" id="A0A7R8CG89"/>
<name>A0A7R8CG89_LEPSM</name>
<dbReference type="GO" id="GO:0000145">
    <property type="term" value="C:exocyst"/>
    <property type="evidence" value="ECO:0007669"/>
    <property type="project" value="InterPro"/>
</dbReference>
<dbReference type="InterPro" id="IPR032403">
    <property type="entry name" value="Exo84_C"/>
</dbReference>
<protein>
    <submittedName>
        <fullName evidence="6">EXOC8</fullName>
    </submittedName>
</protein>
<dbReference type="Gene3D" id="1.20.58.1210">
    <property type="entry name" value="Exo84p, N-terminal helical domain"/>
    <property type="match status" value="1"/>
</dbReference>
<feature type="domain" description="Exocyst component Exo84 C-terminal" evidence="5">
    <location>
        <begin position="21"/>
        <end position="221"/>
    </location>
</feature>
<evidence type="ECO:0000256" key="1">
    <source>
        <dbReference type="ARBA" id="ARBA00007210"/>
    </source>
</evidence>
<dbReference type="InterPro" id="IPR042561">
    <property type="entry name" value="Exo84_C_1"/>
</dbReference>
<comment type="similarity">
    <text evidence="1">Belongs to the EXO84 family.</text>
</comment>
<dbReference type="Proteomes" id="UP000675881">
    <property type="component" value="Chromosome 11"/>
</dbReference>
<evidence type="ECO:0000259" key="5">
    <source>
        <dbReference type="Pfam" id="PF16528"/>
    </source>
</evidence>
<dbReference type="InterPro" id="IPR016159">
    <property type="entry name" value="Cullin_repeat-like_dom_sf"/>
</dbReference>
<dbReference type="Gene3D" id="1.20.58.1220">
    <property type="entry name" value="Exo84p, C-terminal helical domain"/>
    <property type="match status" value="1"/>
</dbReference>
<sequence>MNTIDEVSETIVLDGEDVIPEWLTEAPDDIEVLIAQRDFEESVDLILKGEEYCLANINFPLVREAKTKLDAKTKALLTVLQSELDGKKCGPKAARKAVQLLIRLGRSSQACNLFLEHRRKLLTNTIRNAKFEAPTVMYLKRLSMNFFSNIKETSSEFNKCFNESYAKTSSLIVWMDTEVEQFCSKIDRLIFAPQTPLETVADCVKFLRDQAANIQNEGLDVTFLIDGRIRQNVERTICEHRDKHVETVKLRAQDDKWEPINCFNHSGKEKFLSEMSKAGISSIRAYVFDDCYISLTTNTASFSLAYLSFAQNLLKLYNASLRSLINESLVNVFHSHLRHIEQAIRSDRLKKTDPKFIQRNAAFLLDTLLTMVEQKYQDATKSDCPKLAKLHVSYSWMKEGLKPIMTKYSDPNYV</sequence>
<accession>A0A7R8CG89</accession>
<dbReference type="Pfam" id="PF16528">
    <property type="entry name" value="Exo84_C"/>
    <property type="match status" value="1"/>
</dbReference>
<dbReference type="EMBL" id="HG994590">
    <property type="protein sequence ID" value="CAF2808668.1"/>
    <property type="molecule type" value="Genomic_DNA"/>
</dbReference>
<gene>
    <name evidence="6" type="ORF">LSAA_3049</name>
</gene>
<evidence type="ECO:0000256" key="4">
    <source>
        <dbReference type="ARBA" id="ARBA00022927"/>
    </source>
</evidence>
<evidence type="ECO:0000256" key="2">
    <source>
        <dbReference type="ARBA" id="ARBA00022448"/>
    </source>
</evidence>
<dbReference type="PANTHER" id="PTHR21426:SF12">
    <property type="entry name" value="EXOCYST COMPLEX COMPONENT 8"/>
    <property type="match status" value="1"/>
</dbReference>
<dbReference type="GO" id="GO:0015031">
    <property type="term" value="P:protein transport"/>
    <property type="evidence" value="ECO:0007669"/>
    <property type="project" value="UniProtKB-KW"/>
</dbReference>
<reference evidence="6" key="1">
    <citation type="submission" date="2021-02" db="EMBL/GenBank/DDBJ databases">
        <authorList>
            <person name="Bekaert M."/>
        </authorList>
    </citation>
    <scope>NUCLEOTIDE SEQUENCE</scope>
    <source>
        <strain evidence="6">IoA-00</strain>
    </source>
</reference>
<dbReference type="SUPFAM" id="SSF74788">
    <property type="entry name" value="Cullin repeat-like"/>
    <property type="match status" value="1"/>
</dbReference>
<evidence type="ECO:0000313" key="7">
    <source>
        <dbReference type="Proteomes" id="UP000675881"/>
    </source>
</evidence>
<dbReference type="InterPro" id="IPR042560">
    <property type="entry name" value="Exo84_C_2"/>
</dbReference>
<dbReference type="GO" id="GO:0006887">
    <property type="term" value="P:exocytosis"/>
    <property type="evidence" value="ECO:0007669"/>
    <property type="project" value="UniProtKB-KW"/>
</dbReference>
<dbReference type="GO" id="GO:0006893">
    <property type="term" value="P:Golgi to plasma membrane transport"/>
    <property type="evidence" value="ECO:0007669"/>
    <property type="project" value="TreeGrafter"/>
</dbReference>
<proteinExistence type="inferred from homology"/>
<keyword evidence="2" id="KW-0813">Transport</keyword>
<dbReference type="InterPro" id="IPR033961">
    <property type="entry name" value="Exo84"/>
</dbReference>
<evidence type="ECO:0000256" key="3">
    <source>
        <dbReference type="ARBA" id="ARBA00022483"/>
    </source>
</evidence>
<dbReference type="PANTHER" id="PTHR21426">
    <property type="entry name" value="EXOCYST COMPLEX COMPONENT 8"/>
    <property type="match status" value="1"/>
</dbReference>
<organism evidence="6 7">
    <name type="scientific">Lepeophtheirus salmonis</name>
    <name type="common">Salmon louse</name>
    <name type="synonym">Caligus salmonis</name>
    <dbReference type="NCBI Taxonomy" id="72036"/>
    <lineage>
        <taxon>Eukaryota</taxon>
        <taxon>Metazoa</taxon>
        <taxon>Ecdysozoa</taxon>
        <taxon>Arthropoda</taxon>
        <taxon>Crustacea</taxon>
        <taxon>Multicrustacea</taxon>
        <taxon>Hexanauplia</taxon>
        <taxon>Copepoda</taxon>
        <taxon>Siphonostomatoida</taxon>
        <taxon>Caligidae</taxon>
        <taxon>Lepeophtheirus</taxon>
    </lineage>
</organism>